<organism evidence="2 3">
    <name type="scientific">Anaerocolumna sedimenticola</name>
    <dbReference type="NCBI Taxonomy" id="2696063"/>
    <lineage>
        <taxon>Bacteria</taxon>
        <taxon>Bacillati</taxon>
        <taxon>Bacillota</taxon>
        <taxon>Clostridia</taxon>
        <taxon>Lachnospirales</taxon>
        <taxon>Lachnospiraceae</taxon>
        <taxon>Anaerocolumna</taxon>
    </lineage>
</organism>
<name>A0A6P1TGH7_9FIRM</name>
<reference evidence="2 3" key="1">
    <citation type="submission" date="2020-01" db="EMBL/GenBank/DDBJ databases">
        <title>Genome analysis of Anaerocolumna sp. CBA3638.</title>
        <authorList>
            <person name="Kim J."/>
            <person name="Roh S.W."/>
        </authorList>
    </citation>
    <scope>NUCLEOTIDE SEQUENCE [LARGE SCALE GENOMIC DNA]</scope>
    <source>
        <strain evidence="2 3">CBA3638</strain>
    </source>
</reference>
<feature type="transmembrane region" description="Helical" evidence="1">
    <location>
        <begin position="111"/>
        <end position="130"/>
    </location>
</feature>
<protein>
    <submittedName>
        <fullName evidence="2">Uncharacterized protein</fullName>
    </submittedName>
</protein>
<evidence type="ECO:0000313" key="3">
    <source>
        <dbReference type="Proteomes" id="UP000464314"/>
    </source>
</evidence>
<dbReference type="AlphaFoldDB" id="A0A6P1TGH7"/>
<dbReference type="RefSeq" id="WP_161836176.1">
    <property type="nucleotide sequence ID" value="NZ_CP048000.1"/>
</dbReference>
<sequence length="148" mass="17097">MNELLLIDMMSELNPELLQDDYMEKDMKRGKSFFKLLFSFKKTSKCPDEFPVENPISEGIVNTFPGNYELEAAEDIKSAEVAEENENLTEENEWGFHIGIFEKKFRNLFKIISGIAATAIVIVSIIVIILKRHKSGIKLHREKIQIIY</sequence>
<evidence type="ECO:0000256" key="1">
    <source>
        <dbReference type="SAM" id="Phobius"/>
    </source>
</evidence>
<keyword evidence="1" id="KW-0472">Membrane</keyword>
<dbReference type="KEGG" id="anr:Ana3638_00855"/>
<proteinExistence type="predicted"/>
<keyword evidence="1" id="KW-1133">Transmembrane helix</keyword>
<keyword evidence="3" id="KW-1185">Reference proteome</keyword>
<gene>
    <name evidence="2" type="ORF">Ana3638_00855</name>
</gene>
<accession>A0A6P1TGH7</accession>
<keyword evidence="1" id="KW-0812">Transmembrane</keyword>
<dbReference type="Proteomes" id="UP000464314">
    <property type="component" value="Chromosome"/>
</dbReference>
<dbReference type="EMBL" id="CP048000">
    <property type="protein sequence ID" value="QHQ59523.1"/>
    <property type="molecule type" value="Genomic_DNA"/>
</dbReference>
<evidence type="ECO:0000313" key="2">
    <source>
        <dbReference type="EMBL" id="QHQ59523.1"/>
    </source>
</evidence>